<dbReference type="WBParaSite" id="BPAG_0000431601-mRNA-1">
    <property type="protein sequence ID" value="BPAG_0000431601-mRNA-1"/>
    <property type="gene ID" value="BPAG_0000431601"/>
</dbReference>
<evidence type="ECO:0000256" key="1">
    <source>
        <dbReference type="SAM" id="MobiDB-lite"/>
    </source>
</evidence>
<accession>A0A0N4T7X9</accession>
<reference evidence="2 3" key="2">
    <citation type="submission" date="2018-11" db="EMBL/GenBank/DDBJ databases">
        <authorList>
            <consortium name="Pathogen Informatics"/>
        </authorList>
    </citation>
    <scope>NUCLEOTIDE SEQUENCE [LARGE SCALE GENOMIC DNA]</scope>
</reference>
<dbReference type="AlphaFoldDB" id="A0A0N4T7X9"/>
<evidence type="ECO:0000313" key="4">
    <source>
        <dbReference type="WBParaSite" id="BPAG_0000431601-mRNA-1"/>
    </source>
</evidence>
<name>A0A0N4T7X9_BRUPA</name>
<evidence type="ECO:0000313" key="3">
    <source>
        <dbReference type="Proteomes" id="UP000278627"/>
    </source>
</evidence>
<dbReference type="Proteomes" id="UP000278627">
    <property type="component" value="Unassembled WGS sequence"/>
</dbReference>
<keyword evidence="3" id="KW-1185">Reference proteome</keyword>
<gene>
    <name evidence="2" type="ORF">BPAG_LOCUS4280</name>
</gene>
<reference evidence="4" key="1">
    <citation type="submission" date="2017-02" db="UniProtKB">
        <authorList>
            <consortium name="WormBaseParasite"/>
        </authorList>
    </citation>
    <scope>IDENTIFICATION</scope>
</reference>
<feature type="region of interest" description="Disordered" evidence="1">
    <location>
        <begin position="164"/>
        <end position="185"/>
    </location>
</feature>
<dbReference type="EMBL" id="UZAD01001949">
    <property type="protein sequence ID" value="VDN85466.1"/>
    <property type="molecule type" value="Genomic_DNA"/>
</dbReference>
<feature type="compositionally biased region" description="Polar residues" evidence="1">
    <location>
        <begin position="169"/>
        <end position="185"/>
    </location>
</feature>
<protein>
    <submittedName>
        <fullName evidence="2 4">Uncharacterized protein</fullName>
    </submittedName>
</protein>
<sequence>MSPSVYSNFNLNSNSNSLKNDQAGFENRNSDFSNDYRMKPLLPMPPPSYPVQINQKSSFDHGNSFTEVLQPYQNFGGGNLRQQNSAFANNKSIGQFAWPTKYREYSSADYNAQLSSSQMFSGVSNAVSIDGKNNQPKSIYDQSIIDDESISKQSNYYTSQSVYVKPEQNDQSIDGKNNQPKSIYDQSIIDDESISKQSNYYTSQSVYVKPEQNDQNNGPGSQQSINDQGWITVG</sequence>
<evidence type="ECO:0000313" key="2">
    <source>
        <dbReference type="EMBL" id="VDN85466.1"/>
    </source>
</evidence>
<feature type="region of interest" description="Disordered" evidence="1">
    <location>
        <begin position="200"/>
        <end position="234"/>
    </location>
</feature>
<feature type="compositionally biased region" description="Polar residues" evidence="1">
    <location>
        <begin position="213"/>
        <end position="234"/>
    </location>
</feature>
<proteinExistence type="predicted"/>
<organism evidence="4">
    <name type="scientific">Brugia pahangi</name>
    <name type="common">Filarial nematode worm</name>
    <dbReference type="NCBI Taxonomy" id="6280"/>
    <lineage>
        <taxon>Eukaryota</taxon>
        <taxon>Metazoa</taxon>
        <taxon>Ecdysozoa</taxon>
        <taxon>Nematoda</taxon>
        <taxon>Chromadorea</taxon>
        <taxon>Rhabditida</taxon>
        <taxon>Spirurina</taxon>
        <taxon>Spiruromorpha</taxon>
        <taxon>Filarioidea</taxon>
        <taxon>Onchocercidae</taxon>
        <taxon>Brugia</taxon>
    </lineage>
</organism>